<proteinExistence type="predicted"/>
<accession>X0XJW9</accession>
<comment type="caution">
    <text evidence="1">The sequence shown here is derived from an EMBL/GenBank/DDBJ whole genome shotgun (WGS) entry which is preliminary data.</text>
</comment>
<sequence length="227" mass="24582">RVNKTGGNVPSGNYNINDSISDQAENVPFKMYGNGPYISVDTYGTTAPTTYTGSFNVEICADDGTGLPDGGWVERTVNLESIFNLDQPSQPDLTGSQPWSWMFGADLQFTTTRTYRMPGGSMIIPVEGASIRFTAPASGSFAMTFNASFDLGFNSKTGSVNQGVLDFTTDPVHVWTLITSTLVVGMNRPVLDLFLVPGQSYVFNIRNDAPNPASNQIKVECTVRVYS</sequence>
<evidence type="ECO:0000313" key="1">
    <source>
        <dbReference type="EMBL" id="GAG35642.1"/>
    </source>
</evidence>
<dbReference type="AlphaFoldDB" id="X0XJW9"/>
<gene>
    <name evidence="1" type="ORF">S01H1_74280</name>
</gene>
<feature type="non-terminal residue" evidence="1">
    <location>
        <position position="1"/>
    </location>
</feature>
<organism evidence="1">
    <name type="scientific">marine sediment metagenome</name>
    <dbReference type="NCBI Taxonomy" id="412755"/>
    <lineage>
        <taxon>unclassified sequences</taxon>
        <taxon>metagenomes</taxon>
        <taxon>ecological metagenomes</taxon>
    </lineage>
</organism>
<dbReference type="EMBL" id="BARS01049686">
    <property type="protein sequence ID" value="GAG35642.1"/>
    <property type="molecule type" value="Genomic_DNA"/>
</dbReference>
<reference evidence="1" key="1">
    <citation type="journal article" date="2014" name="Front. Microbiol.">
        <title>High frequency of phylogenetically diverse reductive dehalogenase-homologous genes in deep subseafloor sedimentary metagenomes.</title>
        <authorList>
            <person name="Kawai M."/>
            <person name="Futagami T."/>
            <person name="Toyoda A."/>
            <person name="Takaki Y."/>
            <person name="Nishi S."/>
            <person name="Hori S."/>
            <person name="Arai W."/>
            <person name="Tsubouchi T."/>
            <person name="Morono Y."/>
            <person name="Uchiyama I."/>
            <person name="Ito T."/>
            <person name="Fujiyama A."/>
            <person name="Inagaki F."/>
            <person name="Takami H."/>
        </authorList>
    </citation>
    <scope>NUCLEOTIDE SEQUENCE</scope>
    <source>
        <strain evidence="1">Expedition CK06-06</strain>
    </source>
</reference>
<name>X0XJW9_9ZZZZ</name>
<protein>
    <submittedName>
        <fullName evidence="1">Uncharacterized protein</fullName>
    </submittedName>
</protein>